<dbReference type="PANTHER" id="PTHR42067:SF1">
    <property type="entry name" value="MITOTIC APPARATUS PROTEIN P62"/>
    <property type="match status" value="1"/>
</dbReference>
<accession>A0AAD6HFS2</accession>
<evidence type="ECO:0000313" key="3">
    <source>
        <dbReference type="EMBL" id="KAJ5712266.1"/>
    </source>
</evidence>
<keyword evidence="1" id="KW-0175">Coiled coil</keyword>
<feature type="compositionally biased region" description="Basic and acidic residues" evidence="2">
    <location>
        <begin position="257"/>
        <end position="267"/>
    </location>
</feature>
<evidence type="ECO:0000313" key="4">
    <source>
        <dbReference type="Proteomes" id="UP001215712"/>
    </source>
</evidence>
<feature type="compositionally biased region" description="Basic and acidic residues" evidence="2">
    <location>
        <begin position="234"/>
        <end position="244"/>
    </location>
</feature>
<feature type="compositionally biased region" description="Acidic residues" evidence="2">
    <location>
        <begin position="275"/>
        <end position="293"/>
    </location>
</feature>
<comment type="caution">
    <text evidence="3">The sequence shown here is derived from an EMBL/GenBank/DDBJ whole genome shotgun (WGS) entry which is preliminary data.</text>
</comment>
<reference evidence="3" key="2">
    <citation type="submission" date="2023-01" db="EMBL/GenBank/DDBJ databases">
        <authorList>
            <person name="Petersen C."/>
        </authorList>
    </citation>
    <scope>NUCLEOTIDE SEQUENCE</scope>
    <source>
        <strain evidence="3">IBT 17514</strain>
    </source>
</reference>
<keyword evidence="4" id="KW-1185">Reference proteome</keyword>
<organism evidence="3 4">
    <name type="scientific">Penicillium malachiteum</name>
    <dbReference type="NCBI Taxonomy" id="1324776"/>
    <lineage>
        <taxon>Eukaryota</taxon>
        <taxon>Fungi</taxon>
        <taxon>Dikarya</taxon>
        <taxon>Ascomycota</taxon>
        <taxon>Pezizomycotina</taxon>
        <taxon>Eurotiomycetes</taxon>
        <taxon>Eurotiomycetidae</taxon>
        <taxon>Eurotiales</taxon>
        <taxon>Aspergillaceae</taxon>
        <taxon>Penicillium</taxon>
    </lineage>
</organism>
<dbReference type="SUPFAM" id="SSF58022">
    <property type="entry name" value="XRCC4, C-terminal oligomerization domain"/>
    <property type="match status" value="1"/>
</dbReference>
<name>A0AAD6HFS2_9EURO</name>
<proteinExistence type="predicted"/>
<dbReference type="Gene3D" id="1.20.5.370">
    <property type="match status" value="1"/>
</dbReference>
<protein>
    <recommendedName>
        <fullName evidence="5">DNA double-strand break repair and VJ recombination XRCC4</fullName>
    </recommendedName>
</protein>
<feature type="region of interest" description="Disordered" evidence="2">
    <location>
        <begin position="226"/>
        <end position="364"/>
    </location>
</feature>
<feature type="compositionally biased region" description="Acidic residues" evidence="2">
    <location>
        <begin position="354"/>
        <end position="364"/>
    </location>
</feature>
<reference evidence="3" key="1">
    <citation type="journal article" date="2023" name="IMA Fungus">
        <title>Comparative genomic study of the Penicillium genus elucidates a diverse pangenome and 15 lateral gene transfer events.</title>
        <authorList>
            <person name="Petersen C."/>
            <person name="Sorensen T."/>
            <person name="Nielsen M.R."/>
            <person name="Sondergaard T.E."/>
            <person name="Sorensen J.L."/>
            <person name="Fitzpatrick D.A."/>
            <person name="Frisvad J.C."/>
            <person name="Nielsen K.L."/>
        </authorList>
    </citation>
    <scope>NUCLEOTIDE SEQUENCE</scope>
    <source>
        <strain evidence="3">IBT 17514</strain>
    </source>
</reference>
<evidence type="ECO:0000256" key="1">
    <source>
        <dbReference type="SAM" id="Coils"/>
    </source>
</evidence>
<gene>
    <name evidence="3" type="ORF">N7493_008734</name>
</gene>
<dbReference type="PANTHER" id="PTHR42067">
    <property type="entry name" value="YALI0C15378P"/>
    <property type="match status" value="1"/>
</dbReference>
<evidence type="ECO:0008006" key="5">
    <source>
        <dbReference type="Google" id="ProtNLM"/>
    </source>
</evidence>
<dbReference type="AlphaFoldDB" id="A0AAD6HFS2"/>
<sequence>MARVLRIPRSDEQDSFILIHVVSAGRGPLNLTLTATEGECPYAATIKASHLKGLRAKNYQGSDDEWTQIISHILKQSTPSISSVAYAGVETSASITGSDDENKELVITIRRRVQSITQKLGSITLKQDDDQAIELFEWSGISLARVEELENQTIELSDRCRVADETIQKLKEQLDDLIKAKVQHESNLIANFAQLLNEKKLKIRNQQRLLSAATVDPTKVAEIQAHSVQSQAAKGDEHLPKRGAENLGDTEDESDDGFEKMEVDKPRSGNSLEDRDTEDEDEDGGTTTDDDSDGSMQDEVPLSKSQEQAIDNPRRSNTKEATFPPRRELPFTRRKPAAQPEAAPVQSEVHEAEETAGETDDDEL</sequence>
<evidence type="ECO:0000256" key="2">
    <source>
        <dbReference type="SAM" id="MobiDB-lite"/>
    </source>
</evidence>
<dbReference type="Proteomes" id="UP001215712">
    <property type="component" value="Unassembled WGS sequence"/>
</dbReference>
<feature type="coiled-coil region" evidence="1">
    <location>
        <begin position="146"/>
        <end position="187"/>
    </location>
</feature>
<dbReference type="InterPro" id="IPR014751">
    <property type="entry name" value="XRCC4-like_C"/>
</dbReference>
<dbReference type="EMBL" id="JAQJAN010000013">
    <property type="protein sequence ID" value="KAJ5712266.1"/>
    <property type="molecule type" value="Genomic_DNA"/>
</dbReference>